<feature type="non-terminal residue" evidence="1">
    <location>
        <position position="108"/>
    </location>
</feature>
<evidence type="ECO:0000313" key="1">
    <source>
        <dbReference type="EMBL" id="SVE43761.1"/>
    </source>
</evidence>
<accession>A0A383DH57</accession>
<sequence length="108" mass="12139">VISNLPKEVKSELELAVAVRSTGNEGKARVHARRAAGWAIRSWYERQGYSKKGQSAFSYLQDVSNDSSLPGHIREAASHLILRITVHHELPIETDILDDARLVARYFI</sequence>
<proteinExistence type="predicted"/>
<dbReference type="AlphaFoldDB" id="A0A383DH57"/>
<organism evidence="1">
    <name type="scientific">marine metagenome</name>
    <dbReference type="NCBI Taxonomy" id="408172"/>
    <lineage>
        <taxon>unclassified sequences</taxon>
        <taxon>metagenomes</taxon>
        <taxon>ecological metagenomes</taxon>
    </lineage>
</organism>
<reference evidence="1" key="1">
    <citation type="submission" date="2018-05" db="EMBL/GenBank/DDBJ databases">
        <authorList>
            <person name="Lanie J.A."/>
            <person name="Ng W.-L."/>
            <person name="Kazmierczak K.M."/>
            <person name="Andrzejewski T.M."/>
            <person name="Davidsen T.M."/>
            <person name="Wayne K.J."/>
            <person name="Tettelin H."/>
            <person name="Glass J.I."/>
            <person name="Rusch D."/>
            <person name="Podicherti R."/>
            <person name="Tsui H.-C.T."/>
            <person name="Winkler M.E."/>
        </authorList>
    </citation>
    <scope>NUCLEOTIDE SEQUENCE</scope>
</reference>
<dbReference type="EMBL" id="UINC01217247">
    <property type="protein sequence ID" value="SVE43761.1"/>
    <property type="molecule type" value="Genomic_DNA"/>
</dbReference>
<protein>
    <submittedName>
        <fullName evidence="1">Uncharacterized protein</fullName>
    </submittedName>
</protein>
<name>A0A383DH57_9ZZZZ</name>
<gene>
    <name evidence="1" type="ORF">METZ01_LOCUS496615</name>
</gene>
<feature type="non-terminal residue" evidence="1">
    <location>
        <position position="1"/>
    </location>
</feature>